<accession>A0AAE1BAZ6</accession>
<evidence type="ECO:0000313" key="1">
    <source>
        <dbReference type="EMBL" id="KAK3802790.1"/>
    </source>
</evidence>
<evidence type="ECO:0000313" key="2">
    <source>
        <dbReference type="Proteomes" id="UP001283361"/>
    </source>
</evidence>
<protein>
    <submittedName>
        <fullName evidence="1">Uncharacterized protein</fullName>
    </submittedName>
</protein>
<dbReference type="EMBL" id="JAWDGP010000216">
    <property type="protein sequence ID" value="KAK3802790.1"/>
    <property type="molecule type" value="Genomic_DNA"/>
</dbReference>
<dbReference type="Proteomes" id="UP001283361">
    <property type="component" value="Unassembled WGS sequence"/>
</dbReference>
<gene>
    <name evidence="1" type="ORF">RRG08_012304</name>
</gene>
<name>A0AAE1BAZ6_9GAST</name>
<organism evidence="1 2">
    <name type="scientific">Elysia crispata</name>
    <name type="common">lettuce slug</name>
    <dbReference type="NCBI Taxonomy" id="231223"/>
    <lineage>
        <taxon>Eukaryota</taxon>
        <taxon>Metazoa</taxon>
        <taxon>Spiralia</taxon>
        <taxon>Lophotrochozoa</taxon>
        <taxon>Mollusca</taxon>
        <taxon>Gastropoda</taxon>
        <taxon>Heterobranchia</taxon>
        <taxon>Euthyneura</taxon>
        <taxon>Panpulmonata</taxon>
        <taxon>Sacoglossa</taxon>
        <taxon>Placobranchoidea</taxon>
        <taxon>Plakobranchidae</taxon>
        <taxon>Elysia</taxon>
    </lineage>
</organism>
<sequence>MDVVVELGSPGLMKTLTTSSDVLEPTACATQTRHSTKQLLLSCRAPPEQRARKTSPKLFTWTVSLTLKQSTRRLPIAANQLPSVVENTVEAALLGPD</sequence>
<keyword evidence="2" id="KW-1185">Reference proteome</keyword>
<dbReference type="AlphaFoldDB" id="A0AAE1BAZ6"/>
<proteinExistence type="predicted"/>
<reference evidence="1" key="1">
    <citation type="journal article" date="2023" name="G3 (Bethesda)">
        <title>A reference genome for the long-term kleptoplast-retaining sea slug Elysia crispata morphotype clarki.</title>
        <authorList>
            <person name="Eastman K.E."/>
            <person name="Pendleton A.L."/>
            <person name="Shaikh M.A."/>
            <person name="Suttiyut T."/>
            <person name="Ogas R."/>
            <person name="Tomko P."/>
            <person name="Gavelis G."/>
            <person name="Widhalm J.R."/>
            <person name="Wisecaver J.H."/>
        </authorList>
    </citation>
    <scope>NUCLEOTIDE SEQUENCE</scope>
    <source>
        <strain evidence="1">ECLA1</strain>
    </source>
</reference>
<comment type="caution">
    <text evidence="1">The sequence shown here is derived from an EMBL/GenBank/DDBJ whole genome shotgun (WGS) entry which is preliminary data.</text>
</comment>